<protein>
    <submittedName>
        <fullName evidence="10">Carbohydrate porin</fullName>
    </submittedName>
</protein>
<proteinExistence type="inferred from homology"/>
<dbReference type="InterPro" id="IPR036998">
    <property type="entry name" value="Porin_LamB_sf"/>
</dbReference>
<keyword evidence="9" id="KW-0998">Cell outer membrane</keyword>
<evidence type="ECO:0000256" key="4">
    <source>
        <dbReference type="ARBA" id="ARBA00022452"/>
    </source>
</evidence>
<dbReference type="PANTHER" id="PTHR38762:SF1">
    <property type="entry name" value="CRYPTIC OUTER MEMBRANE PORIN BGLH-RELATED"/>
    <property type="match status" value="1"/>
</dbReference>
<evidence type="ECO:0000313" key="11">
    <source>
        <dbReference type="Proteomes" id="UP001300692"/>
    </source>
</evidence>
<keyword evidence="4" id="KW-1134">Transmembrane beta strand</keyword>
<sequence length="484" mass="54328">MKAKYLIGLLILLIFSGPLLIAQTSIAYQRFLETDHLDFGLGSYGRIGVGWMPTIESTEGRRLNLNSMGSIGGRMEEQDYMELGVAFYIKPENYPKDSTEIVVQIRSALYSNNLQYFGNSSTGDAFSSLTLAFPEIFIEARHVLVPNLNVWVGSRLYRGGDVHMADYFYFNDHSGQGFGAEYKNSRVSAIFVSSSDTTSTVPPYFFLNIKSGTPGLELRQRIVTAFEHDFHLKENDLLTVLGEWHHMGDPSDEELDINDPDIIASYPGDDGWVLGVKHQWNEIAGLSAGSFNHLALRYGSGIANGGDGGNSRTWNTFGAANLDTYEFKDAYSWHIVDHFLVNFGESWSLNAYGVLNRSKGAARTNGLAETYLGREVYNSKTDWTLGVKAVKYLTDQLHLQAELHHSERKDGNEPWYAMTKLSLVPTLAPTGARSVWARPHLRFVASAARYNDAAMNARYSPYLQLVGSDRWGYYFGVKAEWWTW</sequence>
<dbReference type="InterPro" id="IPR050286">
    <property type="entry name" value="G_neg_Bact_CarbUptk_Porin"/>
</dbReference>
<evidence type="ECO:0000256" key="8">
    <source>
        <dbReference type="ARBA" id="ARBA00023136"/>
    </source>
</evidence>
<dbReference type="InterPro" id="IPR003192">
    <property type="entry name" value="Porin_LamB"/>
</dbReference>
<evidence type="ECO:0000256" key="1">
    <source>
        <dbReference type="ARBA" id="ARBA00004571"/>
    </source>
</evidence>
<evidence type="ECO:0000256" key="3">
    <source>
        <dbReference type="ARBA" id="ARBA00022448"/>
    </source>
</evidence>
<dbReference type="Pfam" id="PF02264">
    <property type="entry name" value="LamB"/>
    <property type="match status" value="1"/>
</dbReference>
<reference evidence="10 11" key="1">
    <citation type="submission" date="2022-10" db="EMBL/GenBank/DDBJ databases">
        <title>Comparative genomics and taxonomic characterization of three novel marine species of genus Reichenbachiella exhibiting antioxidant and polysaccharide degradation activities.</title>
        <authorList>
            <person name="Muhammad N."/>
            <person name="Lee Y.-J."/>
            <person name="Ko J."/>
            <person name="Kim S.-G."/>
        </authorList>
    </citation>
    <scope>NUCLEOTIDE SEQUENCE [LARGE SCALE GENOMIC DNA]</scope>
    <source>
        <strain evidence="10 11">ABR2-5</strain>
    </source>
</reference>
<evidence type="ECO:0000256" key="9">
    <source>
        <dbReference type="ARBA" id="ARBA00023237"/>
    </source>
</evidence>
<accession>A0ABT3CQ37</accession>
<keyword evidence="5" id="KW-0812">Transmembrane</keyword>
<keyword evidence="3" id="KW-0813">Transport</keyword>
<keyword evidence="11" id="KW-1185">Reference proteome</keyword>
<keyword evidence="7" id="KW-0626">Porin</keyword>
<evidence type="ECO:0000313" key="10">
    <source>
        <dbReference type="EMBL" id="MCV9385841.1"/>
    </source>
</evidence>
<keyword evidence="8" id="KW-0472">Membrane</keyword>
<dbReference type="RefSeq" id="WP_264136624.1">
    <property type="nucleotide sequence ID" value="NZ_JAOYOD010000001.1"/>
</dbReference>
<comment type="caution">
    <text evidence="10">The sequence shown here is derived from an EMBL/GenBank/DDBJ whole genome shotgun (WGS) entry which is preliminary data.</text>
</comment>
<dbReference type="SUPFAM" id="SSF56935">
    <property type="entry name" value="Porins"/>
    <property type="match status" value="1"/>
</dbReference>
<evidence type="ECO:0000256" key="5">
    <source>
        <dbReference type="ARBA" id="ARBA00022692"/>
    </source>
</evidence>
<evidence type="ECO:0000256" key="2">
    <source>
        <dbReference type="ARBA" id="ARBA00007055"/>
    </source>
</evidence>
<organism evidence="10 11">
    <name type="scientific">Reichenbachiella ulvae</name>
    <dbReference type="NCBI Taxonomy" id="2980104"/>
    <lineage>
        <taxon>Bacteria</taxon>
        <taxon>Pseudomonadati</taxon>
        <taxon>Bacteroidota</taxon>
        <taxon>Cytophagia</taxon>
        <taxon>Cytophagales</taxon>
        <taxon>Reichenbachiellaceae</taxon>
        <taxon>Reichenbachiella</taxon>
    </lineage>
</organism>
<comment type="subcellular location">
    <subcellularLocation>
        <location evidence="1">Cell outer membrane</location>
        <topology evidence="1">Multi-pass membrane protein</topology>
    </subcellularLocation>
</comment>
<gene>
    <name evidence="10" type="ORF">N7U62_04165</name>
</gene>
<keyword evidence="6" id="KW-0406">Ion transport</keyword>
<name>A0ABT3CQ37_9BACT</name>
<evidence type="ECO:0000256" key="7">
    <source>
        <dbReference type="ARBA" id="ARBA00023114"/>
    </source>
</evidence>
<evidence type="ECO:0000256" key="6">
    <source>
        <dbReference type="ARBA" id="ARBA00023065"/>
    </source>
</evidence>
<dbReference type="EMBL" id="JAOYOD010000001">
    <property type="protein sequence ID" value="MCV9385841.1"/>
    <property type="molecule type" value="Genomic_DNA"/>
</dbReference>
<comment type="similarity">
    <text evidence="2">Belongs to the porin LamB (TC 1.B.3) family.</text>
</comment>
<dbReference type="Gene3D" id="2.40.170.10">
    <property type="entry name" value="Porin, LamB type"/>
    <property type="match status" value="1"/>
</dbReference>
<dbReference type="PANTHER" id="PTHR38762">
    <property type="entry name" value="CRYPTIC OUTER MEMBRANE PORIN BGLH-RELATED"/>
    <property type="match status" value="1"/>
</dbReference>
<dbReference type="Proteomes" id="UP001300692">
    <property type="component" value="Unassembled WGS sequence"/>
</dbReference>